<sequence length="129" mass="14026">MSDARRARTIWLFSRPGPWRGRAPSCRWRTRRPSDRGRAVGGGAEPAQVFGLTGAEARLLIGLVEGRSLAAFAAGSGISVQTARFPLKRVFDKTGARRRSDLIRPVLTNPVVVRARDAGTRGAARAHRP</sequence>
<evidence type="ECO:0000313" key="3">
    <source>
        <dbReference type="Proteomes" id="UP000441523"/>
    </source>
</evidence>
<organism evidence="2 3">
    <name type="scientific">Methylobacterium planeticum</name>
    <dbReference type="NCBI Taxonomy" id="2615211"/>
    <lineage>
        <taxon>Bacteria</taxon>
        <taxon>Pseudomonadati</taxon>
        <taxon>Pseudomonadota</taxon>
        <taxon>Alphaproteobacteria</taxon>
        <taxon>Hyphomicrobiales</taxon>
        <taxon>Methylobacteriaceae</taxon>
        <taxon>Methylobacterium</taxon>
    </lineage>
</organism>
<feature type="region of interest" description="Disordered" evidence="1">
    <location>
        <begin position="22"/>
        <end position="45"/>
    </location>
</feature>
<comment type="caution">
    <text evidence="2">The sequence shown here is derived from an EMBL/GenBank/DDBJ whole genome shotgun (WGS) entry which is preliminary data.</text>
</comment>
<dbReference type="Gene3D" id="1.10.10.10">
    <property type="entry name" value="Winged helix-like DNA-binding domain superfamily/Winged helix DNA-binding domain"/>
    <property type="match status" value="1"/>
</dbReference>
<dbReference type="InterPro" id="IPR036388">
    <property type="entry name" value="WH-like_DNA-bd_sf"/>
</dbReference>
<dbReference type="AlphaFoldDB" id="A0A6N6MKK3"/>
<protein>
    <submittedName>
        <fullName evidence="2">Helix-turn-helix transcriptional regulator</fullName>
    </submittedName>
</protein>
<dbReference type="RefSeq" id="WP_150965929.1">
    <property type="nucleotide sequence ID" value="NZ_VZZJ01000027.1"/>
</dbReference>
<proteinExistence type="predicted"/>
<dbReference type="EMBL" id="VZZJ01000027">
    <property type="protein sequence ID" value="KAB1070514.1"/>
    <property type="molecule type" value="Genomic_DNA"/>
</dbReference>
<accession>A0A6N6MKK3</accession>
<dbReference type="GO" id="GO:0006355">
    <property type="term" value="P:regulation of DNA-templated transcription"/>
    <property type="evidence" value="ECO:0007669"/>
    <property type="project" value="InterPro"/>
</dbReference>
<dbReference type="GO" id="GO:0003677">
    <property type="term" value="F:DNA binding"/>
    <property type="evidence" value="ECO:0007669"/>
    <property type="project" value="InterPro"/>
</dbReference>
<evidence type="ECO:0000313" key="2">
    <source>
        <dbReference type="EMBL" id="KAB1070514.1"/>
    </source>
</evidence>
<evidence type="ECO:0000256" key="1">
    <source>
        <dbReference type="SAM" id="MobiDB-lite"/>
    </source>
</evidence>
<dbReference type="Proteomes" id="UP000441523">
    <property type="component" value="Unassembled WGS sequence"/>
</dbReference>
<gene>
    <name evidence="2" type="ORF">F6X51_22555</name>
</gene>
<reference evidence="2 3" key="1">
    <citation type="submission" date="2019-09" db="EMBL/GenBank/DDBJ databases">
        <title>YIM 132548 draft genome.</title>
        <authorList>
            <person name="Jiang L."/>
        </authorList>
    </citation>
    <scope>NUCLEOTIDE SEQUENCE [LARGE SCALE GENOMIC DNA]</scope>
    <source>
        <strain evidence="2 3">YIM 132548</strain>
    </source>
</reference>
<name>A0A6N6MKK3_9HYPH</name>
<dbReference type="SUPFAM" id="SSF46894">
    <property type="entry name" value="C-terminal effector domain of the bipartite response regulators"/>
    <property type="match status" value="1"/>
</dbReference>
<keyword evidence="3" id="KW-1185">Reference proteome</keyword>
<dbReference type="InterPro" id="IPR016032">
    <property type="entry name" value="Sig_transdc_resp-reg_C-effctor"/>
</dbReference>